<reference evidence="1 2" key="1">
    <citation type="journal article" date="2014" name="Genome Biol. Evol.">
        <title>The genome of the myxosporean Thelohanellus kitauei shows adaptations to nutrient acquisition within its fish host.</title>
        <authorList>
            <person name="Yang Y."/>
            <person name="Xiong J."/>
            <person name="Zhou Z."/>
            <person name="Huo F."/>
            <person name="Miao W."/>
            <person name="Ran C."/>
            <person name="Liu Y."/>
            <person name="Zhang J."/>
            <person name="Feng J."/>
            <person name="Wang M."/>
            <person name="Wang M."/>
            <person name="Wang L."/>
            <person name="Yao B."/>
        </authorList>
    </citation>
    <scope>NUCLEOTIDE SEQUENCE [LARGE SCALE GENOMIC DNA]</scope>
    <source>
        <strain evidence="1">Wuqing</strain>
    </source>
</reference>
<sequence length="174" mass="20041">MYDVSVIIAKNLNFDMTRVIYVSLDKQRPVSKCRKRLRGCRVISSLKVITFSANSHTTTSTSRCCLEYDRISILFSKFLSFSDRFYWLFSARNNRHPALFGQFSTGHFVTHHVDYVIGWSNKSYSVIMTELSERTVFGQKPVSGMDAIFTNIAGQFYNFFTIEVGRDRILALAD</sequence>
<name>A0A0C2NHB1_THEKT</name>
<accession>A0A0C2NHB1</accession>
<proteinExistence type="predicted"/>
<organism evidence="1 2">
    <name type="scientific">Thelohanellus kitauei</name>
    <name type="common">Myxosporean</name>
    <dbReference type="NCBI Taxonomy" id="669202"/>
    <lineage>
        <taxon>Eukaryota</taxon>
        <taxon>Metazoa</taxon>
        <taxon>Cnidaria</taxon>
        <taxon>Myxozoa</taxon>
        <taxon>Myxosporea</taxon>
        <taxon>Bivalvulida</taxon>
        <taxon>Platysporina</taxon>
        <taxon>Myxobolidae</taxon>
        <taxon>Thelohanellus</taxon>
    </lineage>
</organism>
<dbReference type="EMBL" id="JWZT01000855">
    <property type="protein sequence ID" value="KII73412.1"/>
    <property type="molecule type" value="Genomic_DNA"/>
</dbReference>
<keyword evidence="2" id="KW-1185">Reference proteome</keyword>
<protein>
    <submittedName>
        <fullName evidence="1">Uncharacterized protein</fullName>
    </submittedName>
</protein>
<evidence type="ECO:0000313" key="2">
    <source>
        <dbReference type="Proteomes" id="UP000031668"/>
    </source>
</evidence>
<dbReference type="Proteomes" id="UP000031668">
    <property type="component" value="Unassembled WGS sequence"/>
</dbReference>
<evidence type="ECO:0000313" key="1">
    <source>
        <dbReference type="EMBL" id="KII73412.1"/>
    </source>
</evidence>
<dbReference type="AlphaFoldDB" id="A0A0C2NHB1"/>
<comment type="caution">
    <text evidence="1">The sequence shown here is derived from an EMBL/GenBank/DDBJ whole genome shotgun (WGS) entry which is preliminary data.</text>
</comment>
<gene>
    <name evidence="1" type="ORF">RF11_07213</name>
</gene>